<feature type="region of interest" description="Disordered" evidence="1">
    <location>
        <begin position="60"/>
        <end position="99"/>
    </location>
</feature>
<dbReference type="EMBL" id="DUZY01000001">
    <property type="protein sequence ID" value="DAD24620.1"/>
    <property type="molecule type" value="Genomic_DNA"/>
</dbReference>
<feature type="compositionally biased region" description="Basic and acidic residues" evidence="1">
    <location>
        <begin position="88"/>
        <end position="99"/>
    </location>
</feature>
<comment type="caution">
    <text evidence="2">The sequence shown here is derived from an EMBL/GenBank/DDBJ whole genome shotgun (WGS) entry which is preliminary data.</text>
</comment>
<protein>
    <submittedName>
        <fullName evidence="2">Uncharacterized protein</fullName>
    </submittedName>
</protein>
<sequence>MVFSLSRTEPATLFSSLSHSLHSHSLHSPFPLATELLLSPLMKPSSSSTTLHLHHLHLPLPLNQEKGREQRISIRPKEARKKKKKEKKKEEEEGEEERRKKITSRLIIFFFLNFYVGNHNCKVFS</sequence>
<organism evidence="2 3">
    <name type="scientific">Nelumbo nucifera</name>
    <name type="common">Sacred lotus</name>
    <dbReference type="NCBI Taxonomy" id="4432"/>
    <lineage>
        <taxon>Eukaryota</taxon>
        <taxon>Viridiplantae</taxon>
        <taxon>Streptophyta</taxon>
        <taxon>Embryophyta</taxon>
        <taxon>Tracheophyta</taxon>
        <taxon>Spermatophyta</taxon>
        <taxon>Magnoliopsida</taxon>
        <taxon>Proteales</taxon>
        <taxon>Nelumbonaceae</taxon>
        <taxon>Nelumbo</taxon>
    </lineage>
</organism>
<feature type="compositionally biased region" description="Basic residues" evidence="1">
    <location>
        <begin position="78"/>
        <end position="87"/>
    </location>
</feature>
<name>A0A822XWA7_NELNU</name>
<evidence type="ECO:0000313" key="3">
    <source>
        <dbReference type="Proteomes" id="UP000607653"/>
    </source>
</evidence>
<keyword evidence="3" id="KW-1185">Reference proteome</keyword>
<evidence type="ECO:0000256" key="1">
    <source>
        <dbReference type="SAM" id="MobiDB-lite"/>
    </source>
</evidence>
<gene>
    <name evidence="2" type="ORF">HUJ06_026084</name>
</gene>
<accession>A0A822XWA7</accession>
<evidence type="ECO:0000313" key="2">
    <source>
        <dbReference type="EMBL" id="DAD24620.1"/>
    </source>
</evidence>
<dbReference type="Proteomes" id="UP000607653">
    <property type="component" value="Unassembled WGS sequence"/>
</dbReference>
<reference evidence="2 3" key="1">
    <citation type="journal article" date="2020" name="Mol. Biol. Evol.">
        <title>Distinct Expression and Methylation Patterns for Genes with Different Fates following a Single Whole-Genome Duplication in Flowering Plants.</title>
        <authorList>
            <person name="Shi T."/>
            <person name="Rahmani R.S."/>
            <person name="Gugger P.F."/>
            <person name="Wang M."/>
            <person name="Li H."/>
            <person name="Zhang Y."/>
            <person name="Li Z."/>
            <person name="Wang Q."/>
            <person name="Van de Peer Y."/>
            <person name="Marchal K."/>
            <person name="Chen J."/>
        </authorList>
    </citation>
    <scope>NUCLEOTIDE SEQUENCE [LARGE SCALE GENOMIC DNA]</scope>
    <source>
        <tissue evidence="2">Leaf</tissue>
    </source>
</reference>
<proteinExistence type="predicted"/>
<feature type="compositionally biased region" description="Basic and acidic residues" evidence="1">
    <location>
        <begin position="65"/>
        <end position="77"/>
    </location>
</feature>
<dbReference type="AlphaFoldDB" id="A0A822XWA7"/>